<dbReference type="PANTHER" id="PTHR30106">
    <property type="entry name" value="INNER MEMBRANE PROTEIN YEIH-RELATED"/>
    <property type="match status" value="1"/>
</dbReference>
<dbReference type="PANTHER" id="PTHR30106:SF1">
    <property type="entry name" value="UPF0324 MEMBRANE PROTEIN FN0533"/>
    <property type="match status" value="1"/>
</dbReference>
<feature type="transmembrane region" description="Helical" evidence="8">
    <location>
        <begin position="417"/>
        <end position="438"/>
    </location>
</feature>
<evidence type="ECO:0000256" key="3">
    <source>
        <dbReference type="ARBA" id="ARBA00022475"/>
    </source>
</evidence>
<accession>A0A9D1ZU99</accession>
<organism evidence="9 10">
    <name type="scientific">Candidatus Borkfalkia excrementigallinarum</name>
    <dbReference type="NCBI Taxonomy" id="2838506"/>
    <lineage>
        <taxon>Bacteria</taxon>
        <taxon>Bacillati</taxon>
        <taxon>Bacillota</taxon>
        <taxon>Clostridia</taxon>
        <taxon>Christensenellales</taxon>
        <taxon>Christensenellaceae</taxon>
        <taxon>Candidatus Borkfalkia</taxon>
    </lineage>
</organism>
<dbReference type="Proteomes" id="UP000886750">
    <property type="component" value="Unassembled WGS sequence"/>
</dbReference>
<keyword evidence="5 8" id="KW-1133">Transmembrane helix</keyword>
<comment type="subcellular location">
    <subcellularLocation>
        <location evidence="1">Cell membrane</location>
        <topology evidence="1">Multi-pass membrane protein</topology>
    </subcellularLocation>
</comment>
<reference evidence="9" key="2">
    <citation type="submission" date="2021-04" db="EMBL/GenBank/DDBJ databases">
        <authorList>
            <person name="Gilroy R."/>
        </authorList>
    </citation>
    <scope>NUCLEOTIDE SEQUENCE</scope>
    <source>
        <strain evidence="9">1345</strain>
    </source>
</reference>
<evidence type="ECO:0000256" key="7">
    <source>
        <dbReference type="SAM" id="MobiDB-lite"/>
    </source>
</evidence>
<protein>
    <submittedName>
        <fullName evidence="9">YeiH family protein</fullName>
    </submittedName>
</protein>
<feature type="transmembrane region" description="Helical" evidence="8">
    <location>
        <begin position="309"/>
        <end position="328"/>
    </location>
</feature>
<feature type="transmembrane region" description="Helical" evidence="8">
    <location>
        <begin position="95"/>
        <end position="116"/>
    </location>
</feature>
<evidence type="ECO:0000256" key="5">
    <source>
        <dbReference type="ARBA" id="ARBA00022989"/>
    </source>
</evidence>
<evidence type="ECO:0000313" key="9">
    <source>
        <dbReference type="EMBL" id="HIY96592.1"/>
    </source>
</evidence>
<keyword evidence="4 8" id="KW-0812">Transmembrane</keyword>
<feature type="transmembrane region" description="Helical" evidence="8">
    <location>
        <begin position="391"/>
        <end position="410"/>
    </location>
</feature>
<proteinExistence type="inferred from homology"/>
<comment type="caution">
    <text evidence="9">The sequence shown here is derived from an EMBL/GenBank/DDBJ whole genome shotgun (WGS) entry which is preliminary data.</text>
</comment>
<keyword evidence="3" id="KW-1003">Cell membrane</keyword>
<evidence type="ECO:0000256" key="6">
    <source>
        <dbReference type="ARBA" id="ARBA00023136"/>
    </source>
</evidence>
<name>A0A9D1ZU99_9FIRM</name>
<feature type="transmembrane region" description="Helical" evidence="8">
    <location>
        <begin position="238"/>
        <end position="259"/>
    </location>
</feature>
<evidence type="ECO:0000256" key="8">
    <source>
        <dbReference type="SAM" id="Phobius"/>
    </source>
</evidence>
<reference evidence="9" key="1">
    <citation type="journal article" date="2021" name="PeerJ">
        <title>Extensive microbial diversity within the chicken gut microbiome revealed by metagenomics and culture.</title>
        <authorList>
            <person name="Gilroy R."/>
            <person name="Ravi A."/>
            <person name="Getino M."/>
            <person name="Pursley I."/>
            <person name="Horton D.L."/>
            <person name="Alikhan N.F."/>
            <person name="Baker D."/>
            <person name="Gharbi K."/>
            <person name="Hall N."/>
            <person name="Watson M."/>
            <person name="Adriaenssens E.M."/>
            <person name="Foster-Nyarko E."/>
            <person name="Jarju S."/>
            <person name="Secka A."/>
            <person name="Antonio M."/>
            <person name="Oren A."/>
            <person name="Chaudhuri R.R."/>
            <person name="La Ragione R."/>
            <person name="Hildebrand F."/>
            <person name="Pallen M.J."/>
        </authorList>
    </citation>
    <scope>NUCLEOTIDE SEQUENCE</scope>
    <source>
        <strain evidence="9">1345</strain>
    </source>
</reference>
<feature type="transmembrane region" description="Helical" evidence="8">
    <location>
        <begin position="122"/>
        <end position="139"/>
    </location>
</feature>
<gene>
    <name evidence="9" type="ORF">H9729_02785</name>
</gene>
<evidence type="ECO:0000256" key="4">
    <source>
        <dbReference type="ARBA" id="ARBA00022692"/>
    </source>
</evidence>
<keyword evidence="6 8" id="KW-0472">Membrane</keyword>
<dbReference type="Pfam" id="PF03601">
    <property type="entry name" value="Cons_hypoth698"/>
    <property type="match status" value="1"/>
</dbReference>
<evidence type="ECO:0000256" key="1">
    <source>
        <dbReference type="ARBA" id="ARBA00004651"/>
    </source>
</evidence>
<dbReference type="GO" id="GO:0005886">
    <property type="term" value="C:plasma membrane"/>
    <property type="evidence" value="ECO:0007669"/>
    <property type="project" value="UniProtKB-SubCell"/>
</dbReference>
<feature type="compositionally biased region" description="Basic and acidic residues" evidence="7">
    <location>
        <begin position="1"/>
        <end position="10"/>
    </location>
</feature>
<dbReference type="InterPro" id="IPR018383">
    <property type="entry name" value="UPF0324_pro"/>
</dbReference>
<feature type="transmembrane region" description="Helical" evidence="8">
    <location>
        <begin position="349"/>
        <end position="371"/>
    </location>
</feature>
<feature type="transmembrane region" description="Helical" evidence="8">
    <location>
        <begin position="209"/>
        <end position="231"/>
    </location>
</feature>
<dbReference type="EMBL" id="DXCQ01000027">
    <property type="protein sequence ID" value="HIY96592.1"/>
    <property type="molecule type" value="Genomic_DNA"/>
</dbReference>
<dbReference type="AlphaFoldDB" id="A0A9D1ZU99"/>
<feature type="region of interest" description="Disordered" evidence="7">
    <location>
        <begin position="1"/>
        <end position="57"/>
    </location>
</feature>
<sequence>MKKKSTEEKAAVPAENGLPIEGEPESGADRAQSSLPPECGAPNKSAAAENAPKAGENVIAAGENAPGTAENAPKATQNAPETGEKKSFWAKVWDYIKAIVPGVALCAVIAVPAWFLGKLVPVIGSAVFAIVIGMIIAFFKRPKWLEGGIKFTSKKVLQGSIVFLGFGMNFITVIQVGGNSILIILSTIATSLLVSFAMSKLLKIPAGTATLVGVGSSICGGSAIAATAPVIRARDSEVATSISVIFLFNVIAAFTFPAIGRALGMSDTGFGMWAGTAINDTSSVVAAGQSWESITGSDTALNYATIVKLTRTLAIIPITLALAVWQLFKARRAAKAGAAGGAADGFSFSFVKVFPWFVIFFLLAAVVNTWLFPAVGIGTNVSGVLSDVGKFMITLAMAAIGLNTNLVKLVRTGWKPILLGFTCWAAIAFVSVGVQLALGMW</sequence>
<evidence type="ECO:0000313" key="10">
    <source>
        <dbReference type="Proteomes" id="UP000886750"/>
    </source>
</evidence>
<evidence type="ECO:0000256" key="2">
    <source>
        <dbReference type="ARBA" id="ARBA00007977"/>
    </source>
</evidence>
<comment type="similarity">
    <text evidence="2">Belongs to the UPF0324 family.</text>
</comment>
<feature type="transmembrane region" description="Helical" evidence="8">
    <location>
        <begin position="160"/>
        <end position="189"/>
    </location>
</feature>